<feature type="compositionally biased region" description="Basic and acidic residues" evidence="1">
    <location>
        <begin position="830"/>
        <end position="866"/>
    </location>
</feature>
<feature type="region of interest" description="Disordered" evidence="1">
    <location>
        <begin position="742"/>
        <end position="763"/>
    </location>
</feature>
<feature type="compositionally biased region" description="Polar residues" evidence="1">
    <location>
        <begin position="744"/>
        <end position="759"/>
    </location>
</feature>
<feature type="compositionally biased region" description="Basic and acidic residues" evidence="1">
    <location>
        <begin position="18"/>
        <end position="49"/>
    </location>
</feature>
<dbReference type="PANTHER" id="PTHR11439">
    <property type="entry name" value="GAG-POL-RELATED RETROTRANSPOSON"/>
    <property type="match status" value="1"/>
</dbReference>
<proteinExistence type="predicted"/>
<protein>
    <submittedName>
        <fullName evidence="2">Uncharacterized protein</fullName>
    </submittedName>
</protein>
<dbReference type="Proteomes" id="UP001189429">
    <property type="component" value="Unassembled WGS sequence"/>
</dbReference>
<dbReference type="PANTHER" id="PTHR11439:SF483">
    <property type="entry name" value="PEPTIDE SYNTHASE GLIP-LIKE, PUTATIVE (AFU_ORTHOLOGUE AFUA_3G12920)-RELATED"/>
    <property type="match status" value="1"/>
</dbReference>
<evidence type="ECO:0000256" key="1">
    <source>
        <dbReference type="SAM" id="MobiDB-lite"/>
    </source>
</evidence>
<feature type="region of interest" description="Disordered" evidence="1">
    <location>
        <begin position="18"/>
        <end position="54"/>
    </location>
</feature>
<reference evidence="2" key="1">
    <citation type="submission" date="2023-10" db="EMBL/GenBank/DDBJ databases">
        <authorList>
            <person name="Chen Y."/>
            <person name="Shah S."/>
            <person name="Dougan E. K."/>
            <person name="Thang M."/>
            <person name="Chan C."/>
        </authorList>
    </citation>
    <scope>NUCLEOTIDE SEQUENCE [LARGE SCALE GENOMIC DNA]</scope>
</reference>
<gene>
    <name evidence="2" type="ORF">PCOR1329_LOCUS49311</name>
</gene>
<feature type="compositionally biased region" description="Basic residues" evidence="1">
    <location>
        <begin position="820"/>
        <end position="829"/>
    </location>
</feature>
<sequence length="1610" mass="180577">MEEQFKAVLETLQRLEDENTQLKEQLKKNEDDEARKKEADDAKKSEAAARARSTPLVPTSVDTKLINKPGEFSGKEADWPRWSLTMRAYLGAVSGRMLELIRKAENFDESLDTVDLDPGDDQLDAQLYFILTTLLKESMMEKLETVEYGEGLQLWRFLVAEFEPKLASRKMALQQAYLNFTFNKDEDPRKGIDRLETQIRQCQAATKKTVDDDTRTGVLLKPLAGGSELQKKLGDHFVLNAYRVDTFIEMKREIQEYLGVKQWLVPGGSAEVLAVGAGGKASQKGQVKGELKIKFAGDCYCCGKPGHKKLRQVSEAHEVGMVHAQTTTNHVTMGIDSGADVTVWSPVLFPQVATEESPGFRRGVKFFGPGDRETPSLPNLGRRRYDFRIGGLRSSANVNVMPVRKPLLAMCSMMDAGHDLHFKRGGRCYAKHCKTGEEIEITRRGGKFEIDAEETARHDIDHMPYAAWCRSCVAGKGEADPHFLKTSDDLGVQGVACDYCFVGDAVESDKTTDKCLPILVHKFYGDRWVSARVVPRKGPETHAVKATVDDVMQAIFGKFTYKSDGEPAIRSLKQEVVKKLREVAGPVDSQLNAVVERAIWVFQSTARTLVHACLEHHRVQVPLKHPLRIYAVEYAGQLLNRSQRAAKDNRTADEIRKGKPYRRKLPPFGEAAMYVPVSTARRRRKFEDRWEAGIYLGLVERSNMLLVGTPRGVFKVNCVKRLMEIQSSDPELLKSIYLEKQEAKPSTTNPSGQLNQSPLRRSCPREFRNQDLQKLVRQDFTFVARLSFEQTVSQTIVLDVQRHLKADQHAFTHRSAVTGSRRRSWRTRGPRFDSESKKPIVDEARQEHHQTDDQGEHRFYDQAKSQERRRRKRVAPRRRASQGARPKRVAPRRQTLGDSQGALWKRVALRRRTLGASRVRRKRVAPCRLAVQARLRHPLEQERVAPHCGEVRSGLGTTQPGSPHDRAARRARREVAEIVGELMHLGAAIGPRLQEAIRQPSKDDVDVIESEGFCRKRFTDQAPRWGVHPGVALDLTTGWDLDDQTRELTKLQGSDDENATSSAGAVSPTAESRPAIVAAALRGLRRQLHQDGAVSIDALELGLTGHDTQEWDEDGLEQFFDELTGERLRPKGVREAKVKEIEFLRTSPVYEKVPEAMAKGKEFISTRWTITSKGDVVAPDVRARFVGREFKWKSPGMENTFAATPPLESLKYLLSRFQSRRRGPDRSPGERKILVLGVSRPHFHPKCRRELCIRLPEEDAQAGFVGRLLRALCGARDAANVWGEFFSEAIVRREREGLRSVMILKRRAKLGWGTADDKHAAILNRLVDLNDASRVVSLEPDPPHVDLLRGLVGFDGRSKSAATPADKRLEDMHDEEPLGRGRATAFRSAAMRLAYLAADVLVHGFSANRLARFMAKPTVGSSARLKRCLRYPHGHGRWIQNSPLQDRPGRIDVYADSDWAQDPDRKSVSCVVTMHGAHCLRVQVATQTAPALSSGEAEFAAQVSIDLHADSAAGKGIASRVGLGKVRHLDTGLLWLQHHVNRRDLRTRKVHKDENLADIGAKAVSVIVQEILMKLMNFRKATGRHPKALKIAGEGVEPEAGSTALADEHD</sequence>
<evidence type="ECO:0000313" key="3">
    <source>
        <dbReference type="Proteomes" id="UP001189429"/>
    </source>
</evidence>
<keyword evidence="3" id="KW-1185">Reference proteome</keyword>
<feature type="compositionally biased region" description="Basic residues" evidence="1">
    <location>
        <begin position="867"/>
        <end position="891"/>
    </location>
</feature>
<name>A0ABN9UKE7_9DINO</name>
<organism evidence="2 3">
    <name type="scientific">Prorocentrum cordatum</name>
    <dbReference type="NCBI Taxonomy" id="2364126"/>
    <lineage>
        <taxon>Eukaryota</taxon>
        <taxon>Sar</taxon>
        <taxon>Alveolata</taxon>
        <taxon>Dinophyceae</taxon>
        <taxon>Prorocentrales</taxon>
        <taxon>Prorocentraceae</taxon>
        <taxon>Prorocentrum</taxon>
    </lineage>
</organism>
<dbReference type="EMBL" id="CAUYUJ010015964">
    <property type="protein sequence ID" value="CAK0860305.1"/>
    <property type="molecule type" value="Genomic_DNA"/>
</dbReference>
<comment type="caution">
    <text evidence="2">The sequence shown here is derived from an EMBL/GenBank/DDBJ whole genome shotgun (WGS) entry which is preliminary data.</text>
</comment>
<accession>A0ABN9UKE7</accession>
<feature type="region of interest" description="Disordered" evidence="1">
    <location>
        <begin position="813"/>
        <end position="901"/>
    </location>
</feature>
<feature type="region of interest" description="Disordered" evidence="1">
    <location>
        <begin position="950"/>
        <end position="970"/>
    </location>
</feature>
<feature type="region of interest" description="Disordered" evidence="1">
    <location>
        <begin position="1050"/>
        <end position="1071"/>
    </location>
</feature>
<evidence type="ECO:0000313" key="2">
    <source>
        <dbReference type="EMBL" id="CAK0860305.1"/>
    </source>
</evidence>